<organism evidence="4 5">
    <name type="scientific">Arthrobacter methylotrophus</name>
    <dbReference type="NCBI Taxonomy" id="121291"/>
    <lineage>
        <taxon>Bacteria</taxon>
        <taxon>Bacillati</taxon>
        <taxon>Actinomycetota</taxon>
        <taxon>Actinomycetes</taxon>
        <taxon>Micrococcales</taxon>
        <taxon>Micrococcaceae</taxon>
        <taxon>Arthrobacter</taxon>
    </lineage>
</organism>
<feature type="chain" id="PRO_5045651518" evidence="2">
    <location>
        <begin position="29"/>
        <end position="216"/>
    </location>
</feature>
<dbReference type="InterPro" id="IPR025326">
    <property type="entry name" value="DUF4232"/>
</dbReference>
<gene>
    <name evidence="4" type="ORF">ACFFPI_16550</name>
</gene>
<evidence type="ECO:0000313" key="4">
    <source>
        <dbReference type="EMBL" id="MFB9715711.1"/>
    </source>
</evidence>
<feature type="region of interest" description="Disordered" evidence="1">
    <location>
        <begin position="31"/>
        <end position="74"/>
    </location>
</feature>
<feature type="domain" description="DUF4232" evidence="3">
    <location>
        <begin position="81"/>
        <end position="214"/>
    </location>
</feature>
<evidence type="ECO:0000256" key="1">
    <source>
        <dbReference type="SAM" id="MobiDB-lite"/>
    </source>
</evidence>
<proteinExistence type="predicted"/>
<dbReference type="Proteomes" id="UP001589536">
    <property type="component" value="Unassembled WGS sequence"/>
</dbReference>
<feature type="signal peptide" evidence="2">
    <location>
        <begin position="1"/>
        <end position="28"/>
    </location>
</feature>
<evidence type="ECO:0000256" key="2">
    <source>
        <dbReference type="SAM" id="SignalP"/>
    </source>
</evidence>
<evidence type="ECO:0000313" key="5">
    <source>
        <dbReference type="Proteomes" id="UP001589536"/>
    </source>
</evidence>
<dbReference type="EMBL" id="JBHMBH010000038">
    <property type="protein sequence ID" value="MFB9715711.1"/>
    <property type="molecule type" value="Genomic_DNA"/>
</dbReference>
<dbReference type="RefSeq" id="WP_345050873.1">
    <property type="nucleotide sequence ID" value="NZ_BAABED010000001.1"/>
</dbReference>
<evidence type="ECO:0000259" key="3">
    <source>
        <dbReference type="Pfam" id="PF14016"/>
    </source>
</evidence>
<dbReference type="Pfam" id="PF14016">
    <property type="entry name" value="DUF4232"/>
    <property type="match status" value="1"/>
</dbReference>
<reference evidence="4 5" key="1">
    <citation type="submission" date="2024-09" db="EMBL/GenBank/DDBJ databases">
        <authorList>
            <person name="Sun Q."/>
            <person name="Mori K."/>
        </authorList>
    </citation>
    <scope>NUCLEOTIDE SEQUENCE [LARGE SCALE GENOMIC DNA]</scope>
    <source>
        <strain evidence="4 5">JCM 13519</strain>
    </source>
</reference>
<sequence>MTNMRVKNGLLLMVAAASIFLLPGCAQGQTQSQSQGTSSASGTPSASSSDSASTAPSGSSSASGSSTPSSTATTTSGVTLCKAASLTASVDSTGGGAAGSVYMKLILTNSGTESCVLRGFPGVSLVAGPTGDPIGAAAARDDAQPVAEVVLAPGKAGFAQLRYTQAGNYMDCTQVPAAGFRVYPPEDTASLFVPQQQTACSNTNINLLSVQAFQAG</sequence>
<protein>
    <submittedName>
        <fullName evidence="4">DUF4232 domain-containing protein</fullName>
    </submittedName>
</protein>
<keyword evidence="2" id="KW-0732">Signal</keyword>
<name>A0ABV5UU20_9MICC</name>
<keyword evidence="5" id="KW-1185">Reference proteome</keyword>
<accession>A0ABV5UU20</accession>
<comment type="caution">
    <text evidence="4">The sequence shown here is derived from an EMBL/GenBank/DDBJ whole genome shotgun (WGS) entry which is preliminary data.</text>
</comment>